<evidence type="ECO:0000256" key="1">
    <source>
        <dbReference type="SAM" id="MobiDB-lite"/>
    </source>
</evidence>
<evidence type="ECO:0000313" key="3">
    <source>
        <dbReference type="EMBL" id="PMD14998.1"/>
    </source>
</evidence>
<dbReference type="AlphaFoldDB" id="A0A2J6PLS6"/>
<dbReference type="OrthoDB" id="5022336at2759"/>
<dbReference type="InterPro" id="IPR054722">
    <property type="entry name" value="PolX-like_BBD"/>
</dbReference>
<dbReference type="EMBL" id="KZ613516">
    <property type="protein sequence ID" value="PMD14998.1"/>
    <property type="molecule type" value="Genomic_DNA"/>
</dbReference>
<gene>
    <name evidence="3" type="ORF">NA56DRAFT_710211</name>
</gene>
<reference evidence="3 4" key="1">
    <citation type="submission" date="2016-05" db="EMBL/GenBank/DDBJ databases">
        <title>A degradative enzymes factory behind the ericoid mycorrhizal symbiosis.</title>
        <authorList>
            <consortium name="DOE Joint Genome Institute"/>
            <person name="Martino E."/>
            <person name="Morin E."/>
            <person name="Grelet G."/>
            <person name="Kuo A."/>
            <person name="Kohler A."/>
            <person name="Daghino S."/>
            <person name="Barry K."/>
            <person name="Choi C."/>
            <person name="Cichocki N."/>
            <person name="Clum A."/>
            <person name="Copeland A."/>
            <person name="Hainaut M."/>
            <person name="Haridas S."/>
            <person name="Labutti K."/>
            <person name="Lindquist E."/>
            <person name="Lipzen A."/>
            <person name="Khouja H.-R."/>
            <person name="Murat C."/>
            <person name="Ohm R."/>
            <person name="Olson A."/>
            <person name="Spatafora J."/>
            <person name="Veneault-Fourrey C."/>
            <person name="Henrissat B."/>
            <person name="Grigoriev I."/>
            <person name="Martin F."/>
            <person name="Perotto S."/>
        </authorList>
    </citation>
    <scope>NUCLEOTIDE SEQUENCE [LARGE SCALE GENOMIC DNA]</scope>
    <source>
        <strain evidence="3 4">UAMH 7357</strain>
    </source>
</reference>
<evidence type="ECO:0000259" key="2">
    <source>
        <dbReference type="Pfam" id="PF22936"/>
    </source>
</evidence>
<evidence type="ECO:0000313" key="4">
    <source>
        <dbReference type="Proteomes" id="UP000235672"/>
    </source>
</evidence>
<accession>A0A2J6PLS6</accession>
<sequence length="391" mass="43278">MSEDTKSSGGLSLAMVPILDGGSNWSDFHRRIEEYLTMSGLSSTMDPGKEPTYPNEPIAPASNALCKQAYDHETAVWNEKQARGCMAIRNRCGYNEYIKVQDKTRVYEMLTVLRPAERRDVTELSGTLSKINNELRDLHSTAAFQTVQLVLRFLQALGSGYEIFITTFQQTHNLIESPGNPAVTFDIKEFEENRKKRDRKRKSKSDSDGTGNSKKSRTSDSSNTTTSSSLVVEDGPEVGALIYNFNCLAFDEPTVLRTDTALSTAHTALQGEWIIDTGYTNHATGTLSHFLDIKYGDFSTYSGISGPVKYTGKGTVQIPVPGPNGHPTTLTLTDVKYCPSMGPFNLISVSQLYKGKKARPVISENSISWLINGHRINSTARHGLWLLDRTD</sequence>
<organism evidence="3 4">
    <name type="scientific">Hyaloscypha hepaticicola</name>
    <dbReference type="NCBI Taxonomy" id="2082293"/>
    <lineage>
        <taxon>Eukaryota</taxon>
        <taxon>Fungi</taxon>
        <taxon>Dikarya</taxon>
        <taxon>Ascomycota</taxon>
        <taxon>Pezizomycotina</taxon>
        <taxon>Leotiomycetes</taxon>
        <taxon>Helotiales</taxon>
        <taxon>Hyaloscyphaceae</taxon>
        <taxon>Hyaloscypha</taxon>
    </lineage>
</organism>
<keyword evidence="4" id="KW-1185">Reference proteome</keyword>
<dbReference type="Proteomes" id="UP000235672">
    <property type="component" value="Unassembled WGS sequence"/>
</dbReference>
<dbReference type="Pfam" id="PF22936">
    <property type="entry name" value="Pol_BBD"/>
    <property type="match status" value="1"/>
</dbReference>
<name>A0A2J6PLS6_9HELO</name>
<proteinExistence type="predicted"/>
<protein>
    <recommendedName>
        <fullName evidence="2">Retrovirus-related Pol polyprotein from transposon TNT 1-94-like beta-barrel domain-containing protein</fullName>
    </recommendedName>
</protein>
<feature type="region of interest" description="Disordered" evidence="1">
    <location>
        <begin position="194"/>
        <end position="230"/>
    </location>
</feature>
<feature type="domain" description="Retrovirus-related Pol polyprotein from transposon TNT 1-94-like beta-barrel" evidence="2">
    <location>
        <begin position="273"/>
        <end position="353"/>
    </location>
</feature>
<feature type="compositionally biased region" description="Low complexity" evidence="1">
    <location>
        <begin position="219"/>
        <end position="229"/>
    </location>
</feature>
<dbReference type="STRING" id="1745343.A0A2J6PLS6"/>